<dbReference type="AlphaFoldDB" id="E5ALX6"/>
<evidence type="ECO:0000313" key="1">
    <source>
        <dbReference type="EMBL" id="CBW76147.1"/>
    </source>
</evidence>
<dbReference type="HOGENOM" id="CLU_2631439_0_0_4"/>
<organism evidence="1 2">
    <name type="scientific">Mycetohabitans rhizoxinica (strain DSM 19002 / CIP 109453 / HKI 454)</name>
    <name type="common">Paraburkholderia rhizoxinica</name>
    <dbReference type="NCBI Taxonomy" id="882378"/>
    <lineage>
        <taxon>Bacteria</taxon>
        <taxon>Pseudomonadati</taxon>
        <taxon>Pseudomonadota</taxon>
        <taxon>Betaproteobacteria</taxon>
        <taxon>Burkholderiales</taxon>
        <taxon>Burkholderiaceae</taxon>
        <taxon>Mycetohabitans</taxon>
    </lineage>
</organism>
<evidence type="ECO:0008006" key="3">
    <source>
        <dbReference type="Google" id="ProtNLM"/>
    </source>
</evidence>
<evidence type="ECO:0000313" key="2">
    <source>
        <dbReference type="Proteomes" id="UP000007437"/>
    </source>
</evidence>
<dbReference type="InterPro" id="IPR032710">
    <property type="entry name" value="NTF2-like_dom_sf"/>
</dbReference>
<protein>
    <recommendedName>
        <fullName evidence="3">DUF4440 domain-containing protein</fullName>
    </recommendedName>
</protein>
<gene>
    <name evidence="1" type="ordered locus">RBRH_02165</name>
</gene>
<dbReference type="EMBL" id="FR687359">
    <property type="protein sequence ID" value="CBW76147.1"/>
    <property type="molecule type" value="Genomic_DNA"/>
</dbReference>
<dbReference type="Gene3D" id="3.10.450.50">
    <property type="match status" value="1"/>
</dbReference>
<dbReference type="KEGG" id="brh:RBRH_02165"/>
<dbReference type="STRING" id="882378.RBRH_02165"/>
<dbReference type="Proteomes" id="UP000007437">
    <property type="component" value="Chromosome"/>
</dbReference>
<name>E5ALX6_MYCRK</name>
<reference evidence="1 2" key="1">
    <citation type="journal article" date="2011" name="J. Bacteriol.">
        <title>Complete genome sequence of Burkholderia rhizoxinica, an endosymbiont of Rhizopus microsporus.</title>
        <authorList>
            <person name="Lackner G."/>
            <person name="Moebius N."/>
            <person name="Partida-Martinez L."/>
            <person name="Hertweck C."/>
        </authorList>
    </citation>
    <scope>NUCLEOTIDE SEQUENCE [LARGE SCALE GENOMIC DNA]</scope>
    <source>
        <strain evidence="2">DSM 19002 / CIP 109453 / HKI 454</strain>
    </source>
</reference>
<accession>E5ALX6</accession>
<proteinExistence type="predicted"/>
<dbReference type="SUPFAM" id="SSF54427">
    <property type="entry name" value="NTF2-like"/>
    <property type="match status" value="1"/>
</dbReference>
<dbReference type="eggNOG" id="COG4319">
    <property type="taxonomic scope" value="Bacteria"/>
</dbReference>
<sequence length="77" mass="8708">MIDSIVGGRRRYRQIEVQSQEIVPLSHDICMVNGRVLIEMEANSGALVYPIAYTAVQANDNGHWRLVVWHATRCAVE</sequence>